<sequence length="223" mass="25247">MCWATWLLDALRRNDAWIDRDFDAEEGVVKGVALQARVLSDEEPVVPSYVSVTLLSLGLETSEGYMHKIFPRSVSIPNRRAQNLTTAYDGQASMVIRFFEGDRMMARDNLLLGEIELTGTPQAPRHVPIVEISFEVDPLNILKVSARCLDTNIKASAIFNNTALINGVPYEDIEQLVFEAERPFEDRTPIDKAALHRDCGASHEQGRRRRRPRRCRRPEEGSP</sequence>
<comment type="caution">
    <text evidence="4">The sequence shown here is derived from an EMBL/GenBank/DDBJ whole genome shotgun (WGS) entry which is preliminary data.</text>
</comment>
<evidence type="ECO:0000256" key="3">
    <source>
        <dbReference type="SAM" id="MobiDB-lite"/>
    </source>
</evidence>
<dbReference type="InterPro" id="IPR013126">
    <property type="entry name" value="Hsp_70_fam"/>
</dbReference>
<evidence type="ECO:0000256" key="1">
    <source>
        <dbReference type="ARBA" id="ARBA00022741"/>
    </source>
</evidence>
<protein>
    <submittedName>
        <fullName evidence="4">Uncharacterized protein</fullName>
    </submittedName>
</protein>
<keyword evidence="2" id="KW-0067">ATP-binding</keyword>
<dbReference type="Proteomes" id="UP001600888">
    <property type="component" value="Unassembled WGS sequence"/>
</dbReference>
<evidence type="ECO:0000313" key="5">
    <source>
        <dbReference type="Proteomes" id="UP001600888"/>
    </source>
</evidence>
<organism evidence="4 5">
    <name type="scientific">Diaporthe vaccinii</name>
    <dbReference type="NCBI Taxonomy" id="105482"/>
    <lineage>
        <taxon>Eukaryota</taxon>
        <taxon>Fungi</taxon>
        <taxon>Dikarya</taxon>
        <taxon>Ascomycota</taxon>
        <taxon>Pezizomycotina</taxon>
        <taxon>Sordariomycetes</taxon>
        <taxon>Sordariomycetidae</taxon>
        <taxon>Diaporthales</taxon>
        <taxon>Diaporthaceae</taxon>
        <taxon>Diaporthe</taxon>
        <taxon>Diaporthe eres species complex</taxon>
    </lineage>
</organism>
<name>A0ABR4FD13_9PEZI</name>
<evidence type="ECO:0000256" key="2">
    <source>
        <dbReference type="ARBA" id="ARBA00022840"/>
    </source>
</evidence>
<dbReference type="Gene3D" id="2.60.34.10">
    <property type="entry name" value="Substrate Binding Domain Of DNAk, Chain A, domain 1"/>
    <property type="match status" value="1"/>
</dbReference>
<accession>A0ABR4FD13</accession>
<dbReference type="SUPFAM" id="SSF100920">
    <property type="entry name" value="Heat shock protein 70kD (HSP70), peptide-binding domain"/>
    <property type="match status" value="1"/>
</dbReference>
<reference evidence="4 5" key="1">
    <citation type="submission" date="2024-03" db="EMBL/GenBank/DDBJ databases">
        <title>A high-quality draft genome sequence of Diaporthe vaccinii, a causative agent of upright dieback and viscid rot disease in cranberry plants.</title>
        <authorList>
            <person name="Sarrasin M."/>
            <person name="Lang B.F."/>
            <person name="Burger G."/>
        </authorList>
    </citation>
    <scope>NUCLEOTIDE SEQUENCE [LARGE SCALE GENOMIC DNA]</scope>
    <source>
        <strain evidence="4 5">IS7</strain>
    </source>
</reference>
<dbReference type="EMBL" id="JBAWTH010000003">
    <property type="protein sequence ID" value="KAL2292573.1"/>
    <property type="molecule type" value="Genomic_DNA"/>
</dbReference>
<dbReference type="PANTHER" id="PTHR19375">
    <property type="entry name" value="HEAT SHOCK PROTEIN 70KDA"/>
    <property type="match status" value="1"/>
</dbReference>
<feature type="compositionally biased region" description="Basic residues" evidence="3">
    <location>
        <begin position="206"/>
        <end position="216"/>
    </location>
</feature>
<evidence type="ECO:0000313" key="4">
    <source>
        <dbReference type="EMBL" id="KAL2292573.1"/>
    </source>
</evidence>
<keyword evidence="1" id="KW-0547">Nucleotide-binding</keyword>
<gene>
    <name evidence="4" type="ORF">FJTKL_09521</name>
</gene>
<feature type="compositionally biased region" description="Basic and acidic residues" evidence="3">
    <location>
        <begin position="189"/>
        <end position="205"/>
    </location>
</feature>
<keyword evidence="5" id="KW-1185">Reference proteome</keyword>
<dbReference type="PRINTS" id="PR00301">
    <property type="entry name" value="HEATSHOCK70"/>
</dbReference>
<feature type="region of interest" description="Disordered" evidence="3">
    <location>
        <begin position="189"/>
        <end position="223"/>
    </location>
</feature>
<dbReference type="InterPro" id="IPR029047">
    <property type="entry name" value="HSP70_peptide-bd_sf"/>
</dbReference>
<dbReference type="Pfam" id="PF00012">
    <property type="entry name" value="HSP70"/>
    <property type="match status" value="1"/>
</dbReference>
<proteinExistence type="predicted"/>